<sequence>ANANKYSFVWKKATDKFQAKLQETLKEYFQTEVQPLIAQAIELDEEEAVSREQLSVFTELLQEELNQVHQAIEENPVKGKDERKTKRRRLKKVLKKIQEDFSVRSEKYEDYQKTFQGRNSFSKTDTDATFMRMKDDHMRNGQLKAGYNLQIATENQFVIHYDIFPNPTDTLTLLPFLKSCPAEVETVVADAGYGSEENLLRLDEQGIDHYIKYNQYDREQKRSHKNSAKNLANWLYDEASDSYTHPDGFVYSFHHVETRKTSTGFEQEIKVYLTDQPEQAPQKGLYINERYRALKFKESQTLLSEEGRRIYAQRKIDVEPVFGQIKACLGYTRCNLRGKRKVKIDMGLVLMANNLKKLSKKMAQN</sequence>
<proteinExistence type="predicted"/>
<dbReference type="EMBL" id="QFAY01000054">
    <property type="protein sequence ID" value="MBP2622310.1"/>
    <property type="molecule type" value="Genomic_DNA"/>
</dbReference>
<dbReference type="Proteomes" id="UP001519349">
    <property type="component" value="Unassembled WGS sequence"/>
</dbReference>
<evidence type="ECO:0000259" key="1">
    <source>
        <dbReference type="Pfam" id="PF01609"/>
    </source>
</evidence>
<reference evidence="2 3" key="1">
    <citation type="submission" date="2018-05" db="EMBL/GenBank/DDBJ databases">
        <title>Draft genome sequence of Streptococcus panodentis CCUG 70867T.</title>
        <authorList>
            <person name="Salva-Serra F."/>
            <person name="Mendez V."/>
            <person name="Jaen-Luchoro D."/>
            <person name="Gonzales-Siles L."/>
            <person name="Karlsson R."/>
            <person name="Engstrom-Jakobsson H."/>
            <person name="Busquets A."/>
            <person name="Gomila M."/>
            <person name="Pineiro-Iglesias B."/>
            <person name="Bennasar-Figueras A."/>
            <person name="Seeger M."/>
            <person name="Moore E."/>
        </authorList>
    </citation>
    <scope>NUCLEOTIDE SEQUENCE [LARGE SCALE GENOMIC DNA]</scope>
    <source>
        <strain evidence="2 3">CCUG 70867</strain>
    </source>
</reference>
<dbReference type="RefSeq" id="WP_209552180.1">
    <property type="nucleotide sequence ID" value="NZ_QFAY01000054.1"/>
</dbReference>
<dbReference type="Pfam" id="PF01609">
    <property type="entry name" value="DDE_Tnp_1"/>
    <property type="match status" value="1"/>
</dbReference>
<evidence type="ECO:0000313" key="2">
    <source>
        <dbReference type="EMBL" id="MBP2622310.1"/>
    </source>
</evidence>
<protein>
    <submittedName>
        <fullName evidence="2">IS1182 family transposase</fullName>
    </submittedName>
</protein>
<name>A0ABS5B0M5_9STRE</name>
<dbReference type="PANTHER" id="PTHR33408">
    <property type="entry name" value="TRANSPOSASE"/>
    <property type="match status" value="1"/>
</dbReference>
<dbReference type="PANTHER" id="PTHR33408:SF2">
    <property type="entry name" value="TRANSPOSASE DDE DOMAIN-CONTAINING PROTEIN"/>
    <property type="match status" value="1"/>
</dbReference>
<feature type="domain" description="Transposase IS4-like" evidence="1">
    <location>
        <begin position="124"/>
        <end position="355"/>
    </location>
</feature>
<comment type="caution">
    <text evidence="2">The sequence shown here is derived from an EMBL/GenBank/DDBJ whole genome shotgun (WGS) entry which is preliminary data.</text>
</comment>
<keyword evidence="3" id="KW-1185">Reference proteome</keyword>
<feature type="non-terminal residue" evidence="2">
    <location>
        <position position="1"/>
    </location>
</feature>
<dbReference type="InterPro" id="IPR002559">
    <property type="entry name" value="Transposase_11"/>
</dbReference>
<accession>A0ABS5B0M5</accession>
<organism evidence="2 3">
    <name type="scientific">Streptococcus panodentis</name>
    <dbReference type="NCBI Taxonomy" id="1581472"/>
    <lineage>
        <taxon>Bacteria</taxon>
        <taxon>Bacillati</taxon>
        <taxon>Bacillota</taxon>
        <taxon>Bacilli</taxon>
        <taxon>Lactobacillales</taxon>
        <taxon>Streptococcaceae</taxon>
        <taxon>Streptococcus</taxon>
    </lineage>
</organism>
<gene>
    <name evidence="2" type="ORF">DHL47_13560</name>
</gene>
<evidence type="ECO:0000313" key="3">
    <source>
        <dbReference type="Proteomes" id="UP001519349"/>
    </source>
</evidence>